<dbReference type="PROSITE" id="PS50082">
    <property type="entry name" value="WD_REPEATS_2"/>
    <property type="match status" value="10"/>
</dbReference>
<keyword evidence="5" id="KW-1185">Reference proteome</keyword>
<protein>
    <submittedName>
        <fullName evidence="4">Uncharacterized protein</fullName>
    </submittedName>
</protein>
<dbReference type="InterPro" id="IPR015943">
    <property type="entry name" value="WD40/YVTN_repeat-like_dom_sf"/>
</dbReference>
<dbReference type="Pfam" id="PF00400">
    <property type="entry name" value="WD40"/>
    <property type="match status" value="10"/>
</dbReference>
<keyword evidence="1 3" id="KW-0853">WD repeat</keyword>
<name>A0A8J3URE8_9ACTN</name>
<dbReference type="SUPFAM" id="SSF52540">
    <property type="entry name" value="P-loop containing nucleoside triphosphate hydrolases"/>
    <property type="match status" value="1"/>
</dbReference>
<feature type="repeat" description="WD" evidence="3">
    <location>
        <begin position="940"/>
        <end position="970"/>
    </location>
</feature>
<sequence length="1415" mass="154321">MTNESGFGPRERAWVAAIHRTEDDYTPIGSAVVIDARRVLTCAHVVRDRDTIKSPLWVAFPMAEGDTTTRRRVAAVNLATTAADKVADIAVLRLEADVPSWVLPAPLRSPRGTDVIGLRWWAHGFAGGDPLGYSAQGNVREALPYGWIHLQSDSSYIVDVGFSGGGLWSPDYNAVIGLIGQANDRGDARAITLFQADHWLPEEKLLALATWSVEQADEVALAAWGWKLESDPEAGRHWRPRARGVTRESERGYRFQGRAIALKAVTDWLDRELIDRQALVVTGSPGVGKSAVLGRIVTTADASVQAELPLDDKAVKASLGSVACAVHAKGKTALEVATEIARAASAPLPQQTQDLATLIRQVLAEPRGRRFNVVIDALDEATSPEEARAIITDIVLPLVEDCSDVGAQVLVGTRRRDDKGDLLREFTRRAKIIDLDHQEFFALADLRAYALATLQLNGDERYGNPYQDEDAAHPVADRIATLSQGNFLIAGLIARTHGLHDQTAIAPHHISFSPTVDSALRSYLSRLSPVAGVTAESALTALAFAEAPGLTAELWKVTLAALGEENVSASELARFARSSAANFLVESSSDGPTAVFRLFHQALNDSLLNTRAQIIPRADDEYRLTASYLAEGARTDWKNAPAYLLRSLPAHAARAQDFDSVLLEDNFLLYADLQRILPLADLARSTQGQARARLLQLTPQGVAANASVRGAMFTVNEALEDLGTSFRRSTQVMPYRAEWASAGPRVERMVMEGHTGRVAAVSTFIVDGRILLATAGDDKTIRVWDPTTGQNQHTLNGHTSPVNAICTFTVDGRILLATAGDDKTIRVWDATTGQNQNVLPCHASRVNAICSLTIEGRTLLATAGDERTVRIWDPATGAQVNRLIGHTGWVKSIGAYTVDGHTFLATVSNDWTVRVWNVGTGKCVNTLFLRRSGRVGAFCAFTVDGRYLLSTSNDRTIRIWDPATGENQQTLTGHNAPVNAICSLTIEGRTLLATTGDDRTVRIWDPVTGENQQTLTGHNAPVNAICSLTIEGRTLLATTGDDRTVRIWDPTTNQVQSNEVLRRADSVRTVCAFNSEGHAFFATSNNYSPIRILDAETGHEQRALAGRTSNVTDIHAFSLYDRTFLVTGSKDGDVDLWDAATGQRQTTISSHTGKINAICTSMIEGHLLLAIATNDLTVRTWPIAVSKHEFGHPSDETDHLPWARTVRETSWRIYHDPTHGDLFLDHHFARIYNNRRFTRPNRTGRLARFANDRVRAMCAFALNGEILLAATGHDRTIRILDVTTSRRKNALTGHTGNVNDVCTFTLGDRAFLASVSNDRTLRIWDPATGQHRSLLNAHAGDANAICALILDGRPFLATTSSDRTVRIWDPATLDCLCVIPVHHEGLAIEWDGERLAVVLSAGMLVIRLSPTLVRS</sequence>
<dbReference type="InterPro" id="IPR036322">
    <property type="entry name" value="WD40_repeat_dom_sf"/>
</dbReference>
<dbReference type="PANTHER" id="PTHR22847">
    <property type="entry name" value="WD40 REPEAT PROTEIN"/>
    <property type="match status" value="1"/>
</dbReference>
<proteinExistence type="predicted"/>
<feature type="repeat" description="WD" evidence="3">
    <location>
        <begin position="751"/>
        <end position="794"/>
    </location>
</feature>
<comment type="caution">
    <text evidence="4">The sequence shown here is derived from an EMBL/GenBank/DDBJ whole genome shotgun (WGS) entry which is preliminary data.</text>
</comment>
<dbReference type="Proteomes" id="UP000644610">
    <property type="component" value="Unassembled WGS sequence"/>
</dbReference>
<dbReference type="RefSeq" id="WP_203979472.1">
    <property type="nucleotide sequence ID" value="NZ_BAAAKY010000004.1"/>
</dbReference>
<dbReference type="InterPro" id="IPR020472">
    <property type="entry name" value="WD40_PAC1"/>
</dbReference>
<dbReference type="EMBL" id="BOOQ01000047">
    <property type="protein sequence ID" value="GII49958.1"/>
    <property type="molecule type" value="Genomic_DNA"/>
</dbReference>
<dbReference type="CDD" id="cd00200">
    <property type="entry name" value="WD40"/>
    <property type="match status" value="2"/>
</dbReference>
<feature type="repeat" description="WD" evidence="3">
    <location>
        <begin position="1291"/>
        <end position="1334"/>
    </location>
</feature>
<dbReference type="SUPFAM" id="SSF50978">
    <property type="entry name" value="WD40 repeat-like"/>
    <property type="match status" value="2"/>
</dbReference>
<organism evidence="4 5">
    <name type="scientific">Planotetraspora silvatica</name>
    <dbReference type="NCBI Taxonomy" id="234614"/>
    <lineage>
        <taxon>Bacteria</taxon>
        <taxon>Bacillati</taxon>
        <taxon>Actinomycetota</taxon>
        <taxon>Actinomycetes</taxon>
        <taxon>Streptosporangiales</taxon>
        <taxon>Streptosporangiaceae</taxon>
        <taxon>Planotetraspora</taxon>
    </lineage>
</organism>
<dbReference type="PANTHER" id="PTHR22847:SF637">
    <property type="entry name" value="WD REPEAT DOMAIN 5B"/>
    <property type="match status" value="1"/>
</dbReference>
<reference evidence="4" key="1">
    <citation type="submission" date="2021-01" db="EMBL/GenBank/DDBJ databases">
        <title>Whole genome shotgun sequence of Planotetraspora silvatica NBRC 100141.</title>
        <authorList>
            <person name="Komaki H."/>
            <person name="Tamura T."/>
        </authorList>
    </citation>
    <scope>NUCLEOTIDE SEQUENCE</scope>
    <source>
        <strain evidence="4">NBRC 100141</strain>
    </source>
</reference>
<accession>A0A8J3URE8</accession>
<dbReference type="SUPFAM" id="SSF101908">
    <property type="entry name" value="Putative isomerase YbhE"/>
    <property type="match status" value="1"/>
</dbReference>
<evidence type="ECO:0000313" key="4">
    <source>
        <dbReference type="EMBL" id="GII49958.1"/>
    </source>
</evidence>
<feature type="repeat" description="WD" evidence="3">
    <location>
        <begin position="795"/>
        <end position="838"/>
    </location>
</feature>
<dbReference type="InterPro" id="IPR043504">
    <property type="entry name" value="Peptidase_S1_PA_chymotrypsin"/>
</dbReference>
<dbReference type="InterPro" id="IPR009003">
    <property type="entry name" value="Peptidase_S1_PA"/>
</dbReference>
<dbReference type="PROSITE" id="PS50294">
    <property type="entry name" value="WD_REPEATS_REGION"/>
    <property type="match status" value="2"/>
</dbReference>
<evidence type="ECO:0000256" key="1">
    <source>
        <dbReference type="ARBA" id="ARBA00022574"/>
    </source>
</evidence>
<dbReference type="SMART" id="SM00320">
    <property type="entry name" value="WD40"/>
    <property type="match status" value="12"/>
</dbReference>
<feature type="repeat" description="WD" evidence="3">
    <location>
        <begin position="1121"/>
        <end position="1147"/>
    </location>
</feature>
<dbReference type="SUPFAM" id="SSF50494">
    <property type="entry name" value="Trypsin-like serine proteases"/>
    <property type="match status" value="1"/>
</dbReference>
<keyword evidence="2" id="KW-0677">Repeat</keyword>
<dbReference type="Gene3D" id="2.40.10.10">
    <property type="entry name" value="Trypsin-like serine proteases"/>
    <property type="match status" value="1"/>
</dbReference>
<feature type="repeat" description="WD" evidence="3">
    <location>
        <begin position="859"/>
        <end position="882"/>
    </location>
</feature>
<feature type="repeat" description="WD" evidence="3">
    <location>
        <begin position="1015"/>
        <end position="1058"/>
    </location>
</feature>
<dbReference type="PRINTS" id="PR00320">
    <property type="entry name" value="GPROTEINBRPT"/>
</dbReference>
<evidence type="ECO:0000313" key="5">
    <source>
        <dbReference type="Proteomes" id="UP000644610"/>
    </source>
</evidence>
<evidence type="ECO:0000256" key="3">
    <source>
        <dbReference type="PROSITE-ProRule" id="PRU00221"/>
    </source>
</evidence>
<feature type="repeat" description="WD" evidence="3">
    <location>
        <begin position="1355"/>
        <end position="1369"/>
    </location>
</feature>
<feature type="repeat" description="WD" evidence="3">
    <location>
        <begin position="883"/>
        <end position="926"/>
    </location>
</feature>
<evidence type="ECO:0000256" key="2">
    <source>
        <dbReference type="ARBA" id="ARBA00022737"/>
    </source>
</evidence>
<dbReference type="InterPro" id="IPR001680">
    <property type="entry name" value="WD40_rpt"/>
</dbReference>
<dbReference type="InterPro" id="IPR019775">
    <property type="entry name" value="WD40_repeat_CS"/>
</dbReference>
<feature type="repeat" description="WD" evidence="3">
    <location>
        <begin position="971"/>
        <end position="1014"/>
    </location>
</feature>
<dbReference type="InterPro" id="IPR027417">
    <property type="entry name" value="P-loop_NTPase"/>
</dbReference>
<dbReference type="Gene3D" id="3.40.50.300">
    <property type="entry name" value="P-loop containing nucleotide triphosphate hydrolases"/>
    <property type="match status" value="1"/>
</dbReference>
<dbReference type="Gene3D" id="2.130.10.10">
    <property type="entry name" value="YVTN repeat-like/Quinoprotein amine dehydrogenase"/>
    <property type="match status" value="5"/>
</dbReference>
<dbReference type="Pfam" id="PF13365">
    <property type="entry name" value="Trypsin_2"/>
    <property type="match status" value="1"/>
</dbReference>
<gene>
    <name evidence="4" type="ORF">Psi02_63820</name>
</gene>
<dbReference type="PROSITE" id="PS00678">
    <property type="entry name" value="WD_REPEATS_1"/>
    <property type="match status" value="2"/>
</dbReference>